<accession>A0A2R6NSD0</accession>
<feature type="domain" description="DUF3835" evidence="2">
    <location>
        <begin position="353"/>
        <end position="421"/>
    </location>
</feature>
<feature type="compositionally biased region" description="Polar residues" evidence="1">
    <location>
        <begin position="498"/>
        <end position="520"/>
    </location>
</feature>
<name>A0A2R6NSD0_9APHY</name>
<evidence type="ECO:0000259" key="2">
    <source>
        <dbReference type="Pfam" id="PF12927"/>
    </source>
</evidence>
<dbReference type="AlphaFoldDB" id="A0A2R6NSD0"/>
<feature type="domain" description="DUF3835" evidence="2">
    <location>
        <begin position="731"/>
        <end position="749"/>
    </location>
</feature>
<feature type="compositionally biased region" description="Polar residues" evidence="1">
    <location>
        <begin position="557"/>
        <end position="587"/>
    </location>
</feature>
<feature type="region of interest" description="Disordered" evidence="1">
    <location>
        <begin position="650"/>
        <end position="750"/>
    </location>
</feature>
<reference evidence="3 4" key="1">
    <citation type="submission" date="2018-02" db="EMBL/GenBank/DDBJ databases">
        <title>Genome sequence of the basidiomycete white-rot fungus Phlebia centrifuga.</title>
        <authorList>
            <person name="Granchi Z."/>
            <person name="Peng M."/>
            <person name="de Vries R.P."/>
            <person name="Hilden K."/>
            <person name="Makela M.R."/>
            <person name="Grigoriev I."/>
            <person name="Riley R."/>
        </authorList>
    </citation>
    <scope>NUCLEOTIDE SEQUENCE [LARGE SCALE GENOMIC DNA]</scope>
    <source>
        <strain evidence="3 4">FBCC195</strain>
    </source>
</reference>
<keyword evidence="4" id="KW-1185">Reference proteome</keyword>
<feature type="region of interest" description="Disordered" evidence="1">
    <location>
        <begin position="495"/>
        <end position="520"/>
    </location>
</feature>
<dbReference type="Pfam" id="PF12927">
    <property type="entry name" value="DUF3835"/>
    <property type="match status" value="2"/>
</dbReference>
<evidence type="ECO:0000313" key="3">
    <source>
        <dbReference type="EMBL" id="PSR75384.1"/>
    </source>
</evidence>
<feature type="region of interest" description="Disordered" evidence="1">
    <location>
        <begin position="55"/>
        <end position="79"/>
    </location>
</feature>
<evidence type="ECO:0000256" key="1">
    <source>
        <dbReference type="SAM" id="MobiDB-lite"/>
    </source>
</evidence>
<protein>
    <recommendedName>
        <fullName evidence="2">DUF3835 domain-containing protein</fullName>
    </recommendedName>
</protein>
<proteinExistence type="predicted"/>
<feature type="region of interest" description="Disordered" evidence="1">
    <location>
        <begin position="143"/>
        <end position="176"/>
    </location>
</feature>
<feature type="compositionally biased region" description="Low complexity" evidence="1">
    <location>
        <begin position="673"/>
        <end position="688"/>
    </location>
</feature>
<feature type="compositionally biased region" description="Basic residues" evidence="1">
    <location>
        <begin position="741"/>
        <end position="750"/>
    </location>
</feature>
<dbReference type="OrthoDB" id="21413at2759"/>
<feature type="region of interest" description="Disordered" evidence="1">
    <location>
        <begin position="23"/>
        <end position="43"/>
    </location>
</feature>
<feature type="compositionally biased region" description="Low complexity" evidence="1">
    <location>
        <begin position="595"/>
        <end position="608"/>
    </location>
</feature>
<organism evidence="3 4">
    <name type="scientific">Hermanssonia centrifuga</name>
    <dbReference type="NCBI Taxonomy" id="98765"/>
    <lineage>
        <taxon>Eukaryota</taxon>
        <taxon>Fungi</taxon>
        <taxon>Dikarya</taxon>
        <taxon>Basidiomycota</taxon>
        <taxon>Agaricomycotina</taxon>
        <taxon>Agaricomycetes</taxon>
        <taxon>Polyporales</taxon>
        <taxon>Meruliaceae</taxon>
        <taxon>Hermanssonia</taxon>
    </lineage>
</organism>
<feature type="compositionally biased region" description="Basic and acidic residues" evidence="1">
    <location>
        <begin position="311"/>
        <end position="320"/>
    </location>
</feature>
<dbReference type="EMBL" id="MLYV02000904">
    <property type="protein sequence ID" value="PSR75384.1"/>
    <property type="molecule type" value="Genomic_DNA"/>
</dbReference>
<feature type="region of interest" description="Disordered" evidence="1">
    <location>
        <begin position="403"/>
        <end position="436"/>
    </location>
</feature>
<feature type="compositionally biased region" description="Polar residues" evidence="1">
    <location>
        <begin position="650"/>
        <end position="660"/>
    </location>
</feature>
<comment type="caution">
    <text evidence="3">The sequence shown here is derived from an EMBL/GenBank/DDBJ whole genome shotgun (WGS) entry which is preliminary data.</text>
</comment>
<feature type="region of interest" description="Disordered" evidence="1">
    <location>
        <begin position="193"/>
        <end position="355"/>
    </location>
</feature>
<sequence length="750" mass="81204">MAQSNGTTVKNLNDSRAEALHAILNSLSPAAPGNHSEPAKLRADQVRKLSDKLGEILGDEVESGDGTRRNENGELVNEEGLPIIDINEPVTAADFAFQPDPSGIFDDPDLLPLWVLSDAERARRKAERERLLDLLEEEEHIQHTRDSEAARERWREEMEKRKEASKTEMENLKRARELQKKMGRALLRNVVESREKADLEKVEQAKADEESATRRISLKPKKSVSFAEDTEDADNEQPGSEKGKGVEWGDVAPGRLRPKGQSPLSNQDRLDRQTMKMHVVERHPNAARPRTHPAPEPDSDDESVLGSADSDEGHVVHSDPESEDDEHINTPDSDYDDSEDGLPPDEELTDWGNEDFDYARHQREIALEYYEKRKIIGAEVSGAMRAHTHDGHEWDQPEVPLEATLASEPPKPSISRFKAQRASHPAPSTSSLASHSLGAAVLPSSQSLSLKRAVRMGKMQNGKLLGGEAGDSEDEIIAEDENAREMWELLRRGGFTNVGPQSTPMSAPISSSQVEGRNSPNVTAPVISEVVQPLPTAPKPRLSKVSKFKLSLSQQSAGSSPDSILSSAVDTPVNNIERSSPKMSSRGGTPESKVAAMPSPATSAAPHSMGQALPTVANGAIRMPGMVVDSPSFLPPAGARKAARSAHIVTSSPSFGSPTFRSAVMEAPPSQPSPGSASAISPPANAAPTIFIHSGSASAPDEKPTALQQCVVERRPPATVSSQSQETANHNGAQGNERGQKMSRFKARRS</sequence>
<feature type="compositionally biased region" description="Acidic residues" evidence="1">
    <location>
        <begin position="333"/>
        <end position="355"/>
    </location>
</feature>
<feature type="compositionally biased region" description="Basic and acidic residues" evidence="1">
    <location>
        <begin position="193"/>
        <end position="213"/>
    </location>
</feature>
<feature type="compositionally biased region" description="Polar residues" evidence="1">
    <location>
        <begin position="719"/>
        <end position="734"/>
    </location>
</feature>
<feature type="region of interest" description="Disordered" evidence="1">
    <location>
        <begin position="554"/>
        <end position="609"/>
    </location>
</feature>
<dbReference type="STRING" id="98765.A0A2R6NSD0"/>
<dbReference type="InterPro" id="IPR024325">
    <property type="entry name" value="DUF3835"/>
</dbReference>
<gene>
    <name evidence="3" type="ORF">PHLCEN_2v9142</name>
</gene>
<evidence type="ECO:0000313" key="4">
    <source>
        <dbReference type="Proteomes" id="UP000186601"/>
    </source>
</evidence>
<feature type="compositionally biased region" description="Basic and acidic residues" evidence="1">
    <location>
        <begin position="268"/>
        <end position="284"/>
    </location>
</feature>
<dbReference type="Proteomes" id="UP000186601">
    <property type="component" value="Unassembled WGS sequence"/>
</dbReference>